<dbReference type="PANTHER" id="PTHR46388:SF2">
    <property type="entry name" value="NHL REPEAT-CONTAINING PROTEIN 2"/>
    <property type="match status" value="1"/>
</dbReference>
<dbReference type="PANTHER" id="PTHR46388">
    <property type="entry name" value="NHL REPEAT-CONTAINING PROTEIN 2"/>
    <property type="match status" value="1"/>
</dbReference>
<dbReference type="Gene3D" id="2.120.10.30">
    <property type="entry name" value="TolB, C-terminal domain"/>
    <property type="match status" value="3"/>
</dbReference>
<dbReference type="Pfam" id="PF01436">
    <property type="entry name" value="NHL"/>
    <property type="match status" value="1"/>
</dbReference>
<name>A0A938B5I0_UNCTE</name>
<sequence length="345" mass="35449">MAFEVGIIQTVVGTGDGGYSGDGGPALQARIGEAYGCAFDTAGHLYISDGRTHTVRRIDKDTSIITTVAGCGRQGYAGDGGPATAATLDNLYSLDVDTNGDIYIVDRLNAAIRKVEAATGIITTVAGTGTPGYSGDGGPGPLAQLREPNDCFLDGKGGLLIADIQDQRIRRLDLRTGIITTFAGNGEKQRTGDGLPATQASIMGSRAVCMDKQGNTYICEREGNGVRKVDAKGIMSTFAGTGERGYSGDGGSALAATWGAPKAMRCDHQDNLIVVDTENNAVRRIDAVTGIVTTIAGGHQGGDGDGGPATAAGLERPHGCGIDPQGHLYIADGINHRVRVVGMAP</sequence>
<keyword evidence="1" id="KW-0677">Repeat</keyword>
<comment type="caution">
    <text evidence="3">The sequence shown here is derived from an EMBL/GenBank/DDBJ whole genome shotgun (WGS) entry which is preliminary data.</text>
</comment>
<gene>
    <name evidence="3" type="ORF">FJZ47_17625</name>
</gene>
<dbReference type="EMBL" id="VGLS01000626">
    <property type="protein sequence ID" value="MBM3225600.1"/>
    <property type="molecule type" value="Genomic_DNA"/>
</dbReference>
<dbReference type="Proteomes" id="UP000712673">
    <property type="component" value="Unassembled WGS sequence"/>
</dbReference>
<reference evidence="3" key="1">
    <citation type="submission" date="2019-03" db="EMBL/GenBank/DDBJ databases">
        <title>Lake Tanganyika Metagenome-Assembled Genomes (MAGs).</title>
        <authorList>
            <person name="Tran P."/>
        </authorList>
    </citation>
    <scope>NUCLEOTIDE SEQUENCE</scope>
    <source>
        <strain evidence="3">K_DeepCast_65m_m2_066</strain>
    </source>
</reference>
<dbReference type="InterPro" id="IPR011042">
    <property type="entry name" value="6-blade_b-propeller_TolB-like"/>
</dbReference>
<dbReference type="SUPFAM" id="SSF101898">
    <property type="entry name" value="NHL repeat"/>
    <property type="match status" value="1"/>
</dbReference>
<evidence type="ECO:0000313" key="4">
    <source>
        <dbReference type="Proteomes" id="UP000712673"/>
    </source>
</evidence>
<proteinExistence type="predicted"/>
<feature type="domain" description="Teneurin NHL" evidence="2">
    <location>
        <begin position="187"/>
        <end position="241"/>
    </location>
</feature>
<organism evidence="3 4">
    <name type="scientific">Tectimicrobiota bacterium</name>
    <dbReference type="NCBI Taxonomy" id="2528274"/>
    <lineage>
        <taxon>Bacteria</taxon>
        <taxon>Pseudomonadati</taxon>
        <taxon>Nitrospinota/Tectimicrobiota group</taxon>
        <taxon>Candidatus Tectimicrobiota</taxon>
    </lineage>
</organism>
<dbReference type="InterPro" id="IPR056822">
    <property type="entry name" value="TEN_NHL"/>
</dbReference>
<evidence type="ECO:0000256" key="1">
    <source>
        <dbReference type="ARBA" id="ARBA00022737"/>
    </source>
</evidence>
<protein>
    <recommendedName>
        <fullName evidence="2">Teneurin NHL domain-containing protein</fullName>
    </recommendedName>
</protein>
<dbReference type="InterPro" id="IPR001258">
    <property type="entry name" value="NHL_repeat"/>
</dbReference>
<dbReference type="AlphaFoldDB" id="A0A938B5I0"/>
<evidence type="ECO:0000313" key="3">
    <source>
        <dbReference type="EMBL" id="MBM3225600.1"/>
    </source>
</evidence>
<accession>A0A938B5I0</accession>
<dbReference type="Pfam" id="PF25021">
    <property type="entry name" value="TEN_NHL"/>
    <property type="match status" value="1"/>
</dbReference>
<evidence type="ECO:0000259" key="2">
    <source>
        <dbReference type="Pfam" id="PF25021"/>
    </source>
</evidence>